<dbReference type="EMBL" id="FPCH01000001">
    <property type="protein sequence ID" value="SFV26915.1"/>
    <property type="molecule type" value="Genomic_DNA"/>
</dbReference>
<sequence length="75" mass="8092">MALEQNRDFIDVADEAIARREARRVILVGVLALFVLGVVLFSVLMYGRILTDDAGIVSAIPATSVALDGPARSRH</sequence>
<protein>
    <submittedName>
        <fullName evidence="2">Uncharacterized protein</fullName>
    </submittedName>
</protein>
<keyword evidence="1" id="KW-1133">Transmembrane helix</keyword>
<evidence type="ECO:0000313" key="2">
    <source>
        <dbReference type="EMBL" id="SFV26915.1"/>
    </source>
</evidence>
<evidence type="ECO:0000256" key="1">
    <source>
        <dbReference type="SAM" id="Phobius"/>
    </source>
</evidence>
<evidence type="ECO:0000313" key="3">
    <source>
        <dbReference type="Proteomes" id="UP000199423"/>
    </source>
</evidence>
<organism evidence="2 3">
    <name type="scientific">Hyphomicrobium facile</name>
    <dbReference type="NCBI Taxonomy" id="51670"/>
    <lineage>
        <taxon>Bacteria</taxon>
        <taxon>Pseudomonadati</taxon>
        <taxon>Pseudomonadota</taxon>
        <taxon>Alphaproteobacteria</taxon>
        <taxon>Hyphomicrobiales</taxon>
        <taxon>Hyphomicrobiaceae</taxon>
        <taxon>Hyphomicrobium</taxon>
    </lineage>
</organism>
<keyword evidence="1" id="KW-0812">Transmembrane</keyword>
<dbReference type="STRING" id="51670.SAMN04488557_0630"/>
<keyword evidence="3" id="KW-1185">Reference proteome</keyword>
<name>A0A1I7MX14_9HYPH</name>
<dbReference type="Proteomes" id="UP000199423">
    <property type="component" value="Unassembled WGS sequence"/>
</dbReference>
<reference evidence="3" key="1">
    <citation type="submission" date="2016-10" db="EMBL/GenBank/DDBJ databases">
        <authorList>
            <person name="Varghese N."/>
            <person name="Submissions S."/>
        </authorList>
    </citation>
    <scope>NUCLEOTIDE SEQUENCE [LARGE SCALE GENOMIC DNA]</scope>
    <source>
        <strain evidence="3">DSM 1565</strain>
    </source>
</reference>
<keyword evidence="1" id="KW-0472">Membrane</keyword>
<feature type="transmembrane region" description="Helical" evidence="1">
    <location>
        <begin position="25"/>
        <end position="46"/>
    </location>
</feature>
<gene>
    <name evidence="2" type="ORF">SAMN04488557_0630</name>
</gene>
<accession>A0A1I7MX14</accession>
<dbReference type="AlphaFoldDB" id="A0A1I7MX14"/>
<proteinExistence type="predicted"/>